<keyword evidence="3" id="KW-1185">Reference proteome</keyword>
<feature type="transmembrane region" description="Helical" evidence="1">
    <location>
        <begin position="27"/>
        <end position="44"/>
    </location>
</feature>
<evidence type="ECO:0000256" key="1">
    <source>
        <dbReference type="SAM" id="Phobius"/>
    </source>
</evidence>
<reference evidence="3" key="1">
    <citation type="journal article" date="2019" name="Int. J. Syst. Evol. Microbiol.">
        <title>The Global Catalogue of Microorganisms (GCM) 10K type strain sequencing project: providing services to taxonomists for standard genome sequencing and annotation.</title>
        <authorList>
            <consortium name="The Broad Institute Genomics Platform"/>
            <consortium name="The Broad Institute Genome Sequencing Center for Infectious Disease"/>
            <person name="Wu L."/>
            <person name="Ma J."/>
        </authorList>
    </citation>
    <scope>NUCLEOTIDE SEQUENCE [LARGE SCALE GENOMIC DNA]</scope>
    <source>
        <strain evidence="3">CCUG 67170</strain>
    </source>
</reference>
<name>A0ABV8CWA6_9STRE</name>
<dbReference type="Proteomes" id="UP001595807">
    <property type="component" value="Unassembled WGS sequence"/>
</dbReference>
<keyword evidence="1" id="KW-0472">Membrane</keyword>
<evidence type="ECO:0000313" key="3">
    <source>
        <dbReference type="Proteomes" id="UP001595807"/>
    </source>
</evidence>
<dbReference type="EMBL" id="JBHRZV010000049">
    <property type="protein sequence ID" value="MFC3928426.1"/>
    <property type="molecule type" value="Genomic_DNA"/>
</dbReference>
<organism evidence="2 3">
    <name type="scientific">Streptococcus caprae</name>
    <dbReference type="NCBI Taxonomy" id="1640501"/>
    <lineage>
        <taxon>Bacteria</taxon>
        <taxon>Bacillati</taxon>
        <taxon>Bacillota</taxon>
        <taxon>Bacilli</taxon>
        <taxon>Lactobacillales</taxon>
        <taxon>Streptococcaceae</taxon>
        <taxon>Streptococcus</taxon>
    </lineage>
</organism>
<accession>A0ABV8CWA6</accession>
<keyword evidence="1" id="KW-0812">Transmembrane</keyword>
<gene>
    <name evidence="2" type="ORF">ACFORF_07585</name>
</gene>
<keyword evidence="1" id="KW-1133">Transmembrane helix</keyword>
<evidence type="ECO:0000313" key="2">
    <source>
        <dbReference type="EMBL" id="MFC3928426.1"/>
    </source>
</evidence>
<comment type="caution">
    <text evidence="2">The sequence shown here is derived from an EMBL/GenBank/DDBJ whole genome shotgun (WGS) entry which is preliminary data.</text>
</comment>
<proteinExistence type="predicted"/>
<protein>
    <submittedName>
        <fullName evidence="2">Uncharacterized protein</fullName>
    </submittedName>
</protein>
<sequence length="177" mass="20239">MSLSDGLTGNRERLRHTFKFMSTKSKIFIGILILGITFCTYFSIKNTVEIIKNYPLVRKIEISLNVESQKTIDTKMAEEKPAPPNDWVEIPSTLFRSKEEVTILFEQAGLKPLFVPQHIEREADINKENLSVGTTISIDSQPNAKYFDGDNYGYYAPKGSEIIVGYSPVEYQYQERD</sequence>